<dbReference type="SUPFAM" id="SSF143847">
    <property type="entry name" value="XisI-like"/>
    <property type="match status" value="1"/>
</dbReference>
<gene>
    <name evidence="1" type="ORF">PMG71_17060</name>
</gene>
<dbReference type="Proteomes" id="UP001235303">
    <property type="component" value="Unassembled WGS sequence"/>
</dbReference>
<dbReference type="InterPro" id="IPR035943">
    <property type="entry name" value="XisI-like_sf"/>
</dbReference>
<dbReference type="Gene3D" id="3.30.310.110">
    <property type="entry name" value="XisI-like"/>
    <property type="match status" value="1"/>
</dbReference>
<sequence>MEGINYSEIVQTVLQKHTVNHLSDGTEKQLIFDVQRDRYLLVYLGWEHEKWAYGCVVHIEIKDGKVWIQRDLTEVGIGNELAELGIPKTDIILGFRSPYLRQFTGFGIG</sequence>
<proteinExistence type="predicted"/>
<protein>
    <submittedName>
        <fullName evidence="1">XisI protein</fullName>
    </submittedName>
</protein>
<keyword evidence="2" id="KW-1185">Reference proteome</keyword>
<evidence type="ECO:0000313" key="2">
    <source>
        <dbReference type="Proteomes" id="UP001235303"/>
    </source>
</evidence>
<organism evidence="1 2">
    <name type="scientific">Roseofilum acuticapitatum BLCC-M154</name>
    <dbReference type="NCBI Taxonomy" id="3022444"/>
    <lineage>
        <taxon>Bacteria</taxon>
        <taxon>Bacillati</taxon>
        <taxon>Cyanobacteriota</taxon>
        <taxon>Cyanophyceae</taxon>
        <taxon>Desertifilales</taxon>
        <taxon>Desertifilaceae</taxon>
        <taxon>Roseofilum</taxon>
        <taxon>Roseofilum acuticapitatum</taxon>
    </lineage>
</organism>
<dbReference type="InterPro" id="IPR014968">
    <property type="entry name" value="XisI"/>
</dbReference>
<name>A0ABT7AXX0_9CYAN</name>
<reference evidence="1 2" key="1">
    <citation type="submission" date="2023-01" db="EMBL/GenBank/DDBJ databases">
        <title>Novel diversity within Roseofilum (Cyanobacteria; Desertifilaceae) from marine benthic mats with descriptions of four novel species.</title>
        <authorList>
            <person name="Wang Y."/>
            <person name="Berthold D.E."/>
            <person name="Hu J."/>
            <person name="Lefler F.W."/>
            <person name="Laughinghouse H.D. IV."/>
        </authorList>
    </citation>
    <scope>NUCLEOTIDE SEQUENCE [LARGE SCALE GENOMIC DNA]</scope>
    <source>
        <strain evidence="1 2">BLCC-M154</strain>
    </source>
</reference>
<accession>A0ABT7AXX0</accession>
<dbReference type="Pfam" id="PF08869">
    <property type="entry name" value="XisI"/>
    <property type="match status" value="1"/>
</dbReference>
<dbReference type="CDD" id="cd16382">
    <property type="entry name" value="XisI-like"/>
    <property type="match status" value="1"/>
</dbReference>
<comment type="caution">
    <text evidence="1">The sequence shown here is derived from an EMBL/GenBank/DDBJ whole genome shotgun (WGS) entry which is preliminary data.</text>
</comment>
<evidence type="ECO:0000313" key="1">
    <source>
        <dbReference type="EMBL" id="MDJ1171141.1"/>
    </source>
</evidence>
<dbReference type="RefSeq" id="WP_283754895.1">
    <property type="nucleotide sequence ID" value="NZ_JAQOSP010000106.1"/>
</dbReference>
<dbReference type="EMBL" id="JAQOSP010000106">
    <property type="protein sequence ID" value="MDJ1171141.1"/>
    <property type="molecule type" value="Genomic_DNA"/>
</dbReference>